<protein>
    <recommendedName>
        <fullName evidence="11 13">Mannosyl-oligosaccharide glucosidase</fullName>
        <ecNumber evidence="11 13">3.2.1.106</ecNumber>
    </recommendedName>
    <alternativeName>
        <fullName evidence="14">Glucosidase I</fullName>
    </alternativeName>
</protein>
<evidence type="ECO:0000313" key="19">
    <source>
        <dbReference type="Proteomes" id="UP000024837"/>
    </source>
</evidence>
<keyword evidence="10 13" id="KW-0326">Glycosidase</keyword>
<feature type="domain" description="Glycosyl hydrolase family 63 C-terminal" evidence="16">
    <location>
        <begin position="318"/>
        <end position="821"/>
    </location>
</feature>
<evidence type="ECO:0000256" key="6">
    <source>
        <dbReference type="ARBA" id="ARBA00022968"/>
    </source>
</evidence>
<evidence type="ECO:0000256" key="4">
    <source>
        <dbReference type="ARBA" id="ARBA00022801"/>
    </source>
</evidence>
<evidence type="ECO:0000256" key="9">
    <source>
        <dbReference type="ARBA" id="ARBA00023180"/>
    </source>
</evidence>
<dbReference type="InterPro" id="IPR012341">
    <property type="entry name" value="6hp_glycosidase-like_sf"/>
</dbReference>
<keyword evidence="8" id="KW-0472">Membrane</keyword>
<dbReference type="PANTHER" id="PTHR10412">
    <property type="entry name" value="MANNOSYL-OLIGOSACCHARIDE GLUCOSIDASE"/>
    <property type="match status" value="1"/>
</dbReference>
<keyword evidence="15" id="KW-0732">Signal</keyword>
<dbReference type="Pfam" id="PF03200">
    <property type="entry name" value="Glyco_hydro_63"/>
    <property type="match status" value="1"/>
</dbReference>
<dbReference type="GO" id="GO:0004573">
    <property type="term" value="F:Glc3Man9GlcNAc2 oligosaccharide glucosidase activity"/>
    <property type="evidence" value="ECO:0007669"/>
    <property type="project" value="UniProtKB-UniRule"/>
</dbReference>
<evidence type="ECO:0000259" key="16">
    <source>
        <dbReference type="Pfam" id="PF03200"/>
    </source>
</evidence>
<comment type="subcellular location">
    <subcellularLocation>
        <location evidence="1 13">Endoplasmic reticulum membrane</location>
        <topology evidence="1 13">Single-pass type II membrane protein</topology>
    </subcellularLocation>
</comment>
<comment type="pathway">
    <text evidence="14">Glycan metabolism; N-glycan degradation.</text>
</comment>
<evidence type="ECO:0000256" key="7">
    <source>
        <dbReference type="ARBA" id="ARBA00022989"/>
    </source>
</evidence>
<evidence type="ECO:0000256" key="2">
    <source>
        <dbReference type="ARBA" id="ARBA00010833"/>
    </source>
</evidence>
<evidence type="ECO:0000256" key="13">
    <source>
        <dbReference type="RuleBase" id="RU368089"/>
    </source>
</evidence>
<accession>W7I875</accession>
<keyword evidence="7" id="KW-1133">Transmembrane helix</keyword>
<dbReference type="EMBL" id="KI966401">
    <property type="protein sequence ID" value="EWC48297.1"/>
    <property type="molecule type" value="Genomic_DNA"/>
</dbReference>
<keyword evidence="19" id="KW-1185">Reference proteome</keyword>
<dbReference type="InterPro" id="IPR008928">
    <property type="entry name" value="6-hairpin_glycosidase_sf"/>
</dbReference>
<evidence type="ECO:0000256" key="3">
    <source>
        <dbReference type="ARBA" id="ARBA00022692"/>
    </source>
</evidence>
<evidence type="ECO:0000256" key="15">
    <source>
        <dbReference type="SAM" id="SignalP"/>
    </source>
</evidence>
<evidence type="ECO:0000256" key="1">
    <source>
        <dbReference type="ARBA" id="ARBA00004648"/>
    </source>
</evidence>
<dbReference type="Gene3D" id="1.50.10.10">
    <property type="match status" value="1"/>
</dbReference>
<feature type="chain" id="PRO_5004895744" description="Mannosyl-oligosaccharide glucosidase" evidence="15">
    <location>
        <begin position="26"/>
        <end position="839"/>
    </location>
</feature>
<evidence type="ECO:0000313" key="18">
    <source>
        <dbReference type="EMBL" id="EWC48297.1"/>
    </source>
</evidence>
<dbReference type="FunFam" id="1.50.10.10:FF:000027">
    <property type="entry name" value="Probable mannosyl-oligosaccharide glucosidase"/>
    <property type="match status" value="1"/>
</dbReference>
<dbReference type="GO" id="GO:0070880">
    <property type="term" value="P:fungal-type cell wall beta-glucan biosynthetic process"/>
    <property type="evidence" value="ECO:0007669"/>
    <property type="project" value="EnsemblFungi"/>
</dbReference>
<comment type="function">
    <text evidence="13">Cleaves the distal alpha 1,2-linked glucose residue from the Glc(3)Man(9)GlcNAc(2) oligosaccharide precursor.</text>
</comment>
<proteinExistence type="inferred from homology"/>
<dbReference type="InterPro" id="IPR038518">
    <property type="entry name" value="Glyco_hydro_63N_sf"/>
</dbReference>
<evidence type="ECO:0000256" key="8">
    <source>
        <dbReference type="ARBA" id="ARBA00023136"/>
    </source>
</evidence>
<gene>
    <name evidence="18" type="ORF">DRE_02401</name>
</gene>
<dbReference type="Proteomes" id="UP000024837">
    <property type="component" value="Unassembled WGS sequence"/>
</dbReference>
<evidence type="ECO:0000259" key="17">
    <source>
        <dbReference type="Pfam" id="PF16923"/>
    </source>
</evidence>
<evidence type="ECO:0000256" key="10">
    <source>
        <dbReference type="ARBA" id="ARBA00023295"/>
    </source>
</evidence>
<name>W7I875_9PEZI</name>
<dbReference type="SUPFAM" id="SSF48208">
    <property type="entry name" value="Six-hairpin glycosidases"/>
    <property type="match status" value="1"/>
</dbReference>
<comment type="catalytic activity">
    <reaction evidence="12 13">
        <text>N(4)-(alpha-D-Glc-(1-&gt;2)-alpha-D-Glc-(1-&gt;3)-alpha-D-Glc-(1-&gt;3)-alpha-D-Man-(1-&gt;2)-alpha-D-Man-(1-&gt;2)-alpha-D-Man-(1-&gt;3)-[alpha-D-Man-(1-&gt;2)-alpha-D-Man-(1-&gt;3)-[alpha-D-Man-(1-&gt;2)-alpha-D-Man-(1-&gt;6)]-alpha-D-Man-(1-&gt;6)]-beta-D-Man-(1-&gt;4)-beta-D-GlcNAc-(1-&gt;4)-beta-D-GlcNAc)-L-asparaginyl-[protein] + H2O = N(4)-(alpha-D-Glc-(1-&gt;3)-alpha-D-Glc-(1-&gt;3)-alpha-D-Man-(1-&gt;2)-alpha-D-Man-(1-&gt;2)-alpha-D-Man-(1-&gt;3)-[alpha-D-Man-(1-&gt;2)-alpha-D-Man-(1-&gt;3)-[alpha-D-Man-(1-&gt;2)-alpha-D-Man-(1-&gt;6)]-alpha-D-Man-(1-&gt;6)]-beta-D-Man-(1-&gt;4)-beta-D-GlcNAc-(1-&gt;4)-beta-D-GlcNAc)-L-asparaginyl-[protein] + beta-D-glucose</text>
        <dbReference type="Rhea" id="RHEA:55988"/>
        <dbReference type="Rhea" id="RHEA-COMP:12806"/>
        <dbReference type="Rhea" id="RHEA-COMP:14355"/>
        <dbReference type="ChEBI" id="CHEBI:15377"/>
        <dbReference type="ChEBI" id="CHEBI:15903"/>
        <dbReference type="ChEBI" id="CHEBI:59082"/>
        <dbReference type="ChEBI" id="CHEBI:132537"/>
        <dbReference type="EC" id="3.2.1.106"/>
    </reaction>
</comment>
<dbReference type="EC" id="3.2.1.106" evidence="11 13"/>
<dbReference type="Gene3D" id="2.70.98.110">
    <property type="entry name" value="Glycosyl hydrolase family 63, N-terminal domain"/>
    <property type="match status" value="1"/>
</dbReference>
<dbReference type="PANTHER" id="PTHR10412:SF11">
    <property type="entry name" value="MANNOSYL-OLIGOSACCHARIDE GLUCOSIDASE"/>
    <property type="match status" value="1"/>
</dbReference>
<keyword evidence="3" id="KW-0812">Transmembrane</keyword>
<dbReference type="GO" id="GO:0009311">
    <property type="term" value="P:oligosaccharide metabolic process"/>
    <property type="evidence" value="ECO:0007669"/>
    <property type="project" value="UniProtKB-UniRule"/>
</dbReference>
<dbReference type="AlphaFoldDB" id="W7I875"/>
<evidence type="ECO:0000256" key="11">
    <source>
        <dbReference type="ARBA" id="ARBA00038888"/>
    </source>
</evidence>
<keyword evidence="5 13" id="KW-0256">Endoplasmic reticulum</keyword>
<evidence type="ECO:0000256" key="14">
    <source>
        <dbReference type="RuleBase" id="RU369107"/>
    </source>
</evidence>
<reference evidence="18 19" key="1">
    <citation type="submission" date="2013-05" db="EMBL/GenBank/DDBJ databases">
        <title>Drechslerella stenobrocha genome reveals carnivorous origination and mechanical trapping mechanism of predatory fungi.</title>
        <authorList>
            <person name="Liu X."/>
            <person name="Zhang W."/>
            <person name="Liu K."/>
        </authorList>
    </citation>
    <scope>NUCLEOTIDE SEQUENCE [LARGE SCALE GENOMIC DNA]</scope>
    <source>
        <strain evidence="18 19">248</strain>
    </source>
</reference>
<dbReference type="InterPro" id="IPR031631">
    <property type="entry name" value="Glyco_hydro_63N"/>
</dbReference>
<sequence length="839" mass="94887">MLVPKSTAGAALPLLLSSVSTLCAAQPNAQTGDQTILSNEIQRISNQSLLWGPYNPGLYFGMRPRIPKSLNIGLIWGNLDDFQTAQSSFRHTCEQRDNMKGYGWVEYDPRSGGKQVIHDQGNKLDIQIDLVKVPGGKNGGSWGARVKGTVRPSVLETVRTSAIFYASLEDGTLVLENEPDKLGLLGSVNLKGNAPGLDDFHIEVTEGPETNSPPMEIDTRMEGLENEHSIKRSLYKVGAYPAQHIWRVKNILFMDLKARFDKLMSHFGEPGKLPPPWHALTVPPVYGEGNLHYVQKVFEGDFEFDILFSSDSASKPITSDVVTEGIKENEDSFGARFDSIFKRHAPFNTAEYGKFARDLFSNLLGGIGFFHGDYLVDRSQYPEDEEEFWEAAKANREMDLGQLEGPSTLFTSVPSRPFFPRGFLWDEGFHLLPVIEWDVDLAMDIVKSWYNLMDDDGWIAREQILGDEARNKVPKEFQTQYPHYANPPTLVLVLTKFIEKWVNHTSHEHPSIQGDISQILSQISGLDSGNDGIRSAILGAAEPYLRNIYPLLRRQYFWFRETQAGEVRAYDRKAFSTKEAYRWRGRAPGYCLTSGIDDYPRAEPPHPGELHVDLISWMGFSARLIKNIAIALGEMDDAREYGRHEEAILRNIDDLHWNAEHGCYCDATVDSFEESVHVCHVGYVSIFPFLLGLVPHDSDKLGSILSIVGDEEQLWSPFGLRSLSRQDEFYSKGENYWRGPIWVNMNYLAILRLREYGSVKGPHQKTAARLYKELRKNVVNNVFKNWKETGFAWEQYEQETGKAKGVQHFLGWTSLVVNIMSLPETVEITPTPGKAHDEL</sequence>
<evidence type="ECO:0000256" key="5">
    <source>
        <dbReference type="ARBA" id="ARBA00022824"/>
    </source>
</evidence>
<dbReference type="GO" id="GO:0098553">
    <property type="term" value="C:lumenal side of endoplasmic reticulum membrane"/>
    <property type="evidence" value="ECO:0007669"/>
    <property type="project" value="EnsemblFungi"/>
</dbReference>
<feature type="domain" description="Glycosyl hydrolase family 63 N-terminal" evidence="17">
    <location>
        <begin position="48"/>
        <end position="279"/>
    </location>
</feature>
<feature type="signal peptide" evidence="15">
    <location>
        <begin position="1"/>
        <end position="25"/>
    </location>
</feature>
<organism evidence="18 19">
    <name type="scientific">Drechslerella stenobrocha 248</name>
    <dbReference type="NCBI Taxonomy" id="1043628"/>
    <lineage>
        <taxon>Eukaryota</taxon>
        <taxon>Fungi</taxon>
        <taxon>Dikarya</taxon>
        <taxon>Ascomycota</taxon>
        <taxon>Pezizomycotina</taxon>
        <taxon>Orbiliomycetes</taxon>
        <taxon>Orbiliales</taxon>
        <taxon>Orbiliaceae</taxon>
        <taxon>Drechslerella</taxon>
    </lineage>
</organism>
<keyword evidence="6" id="KW-0735">Signal-anchor</keyword>
<dbReference type="HOGENOM" id="CLU_007380_1_0_1"/>
<evidence type="ECO:0000256" key="12">
    <source>
        <dbReference type="ARBA" id="ARBA00052431"/>
    </source>
</evidence>
<keyword evidence="9 14" id="KW-0325">Glycoprotein</keyword>
<dbReference type="Pfam" id="PF16923">
    <property type="entry name" value="Glyco_hydro_63N"/>
    <property type="match status" value="1"/>
</dbReference>
<dbReference type="OrthoDB" id="410058at2759"/>
<dbReference type="GO" id="GO:0006488">
    <property type="term" value="P:dolichol-linked oligosaccharide biosynthetic process"/>
    <property type="evidence" value="ECO:0007669"/>
    <property type="project" value="EnsemblFungi"/>
</dbReference>
<dbReference type="InterPro" id="IPR004888">
    <property type="entry name" value="Glycoside_hydrolase_63"/>
</dbReference>
<keyword evidence="4 13" id="KW-0378">Hydrolase</keyword>
<comment type="similarity">
    <text evidence="2 13">Belongs to the glycosyl hydrolase 63 family.</text>
</comment>
<dbReference type="InterPro" id="IPR031335">
    <property type="entry name" value="Glyco_hydro_63_C"/>
</dbReference>
<dbReference type="GO" id="GO:0006491">
    <property type="term" value="P:N-glycan processing"/>
    <property type="evidence" value="ECO:0007669"/>
    <property type="project" value="EnsemblFungi"/>
</dbReference>